<dbReference type="PROSITE" id="PS50893">
    <property type="entry name" value="ABC_TRANSPORTER_2"/>
    <property type="match status" value="1"/>
</dbReference>
<organism evidence="5">
    <name type="scientific">mine drainage metagenome</name>
    <dbReference type="NCBI Taxonomy" id="410659"/>
    <lineage>
        <taxon>unclassified sequences</taxon>
        <taxon>metagenomes</taxon>
        <taxon>ecological metagenomes</taxon>
    </lineage>
</organism>
<dbReference type="InterPro" id="IPR003439">
    <property type="entry name" value="ABC_transporter-like_ATP-bd"/>
</dbReference>
<dbReference type="InterPro" id="IPR003593">
    <property type="entry name" value="AAA+_ATPase"/>
</dbReference>
<dbReference type="EC" id="3.6.3.-" evidence="5"/>
<dbReference type="GO" id="GO:0016887">
    <property type="term" value="F:ATP hydrolysis activity"/>
    <property type="evidence" value="ECO:0007669"/>
    <property type="project" value="InterPro"/>
</dbReference>
<dbReference type="PROSITE" id="PS00211">
    <property type="entry name" value="ABC_TRANSPORTER_1"/>
    <property type="match status" value="1"/>
</dbReference>
<evidence type="ECO:0000313" key="5">
    <source>
        <dbReference type="EMBL" id="OIQ94737.1"/>
    </source>
</evidence>
<dbReference type="Pfam" id="PF00005">
    <property type="entry name" value="ABC_tran"/>
    <property type="match status" value="1"/>
</dbReference>
<dbReference type="GO" id="GO:0005524">
    <property type="term" value="F:ATP binding"/>
    <property type="evidence" value="ECO:0007669"/>
    <property type="project" value="UniProtKB-KW"/>
</dbReference>
<keyword evidence="5" id="KW-0378">Hydrolase</keyword>
<protein>
    <submittedName>
        <fullName evidence="5">Daunorubicin/doxorubicin resistance ATP-binding protein DrrA</fullName>
        <ecNumber evidence="5">3.6.3.-</ecNumber>
    </submittedName>
</protein>
<dbReference type="SMART" id="SM00382">
    <property type="entry name" value="AAA"/>
    <property type="match status" value="1"/>
</dbReference>
<evidence type="ECO:0000256" key="2">
    <source>
        <dbReference type="ARBA" id="ARBA00022840"/>
    </source>
</evidence>
<keyword evidence="2 5" id="KW-0067">ATP-binding</keyword>
<feature type="region of interest" description="Disordered" evidence="3">
    <location>
        <begin position="245"/>
        <end position="266"/>
    </location>
</feature>
<comment type="caution">
    <text evidence="5">The sequence shown here is derived from an EMBL/GenBank/DDBJ whole genome shotgun (WGS) entry which is preliminary data.</text>
</comment>
<accession>A0A1J5RG38</accession>
<keyword evidence="1" id="KW-0547">Nucleotide-binding</keyword>
<evidence type="ECO:0000256" key="1">
    <source>
        <dbReference type="ARBA" id="ARBA00022741"/>
    </source>
</evidence>
<dbReference type="EMBL" id="MLJW01000180">
    <property type="protein sequence ID" value="OIQ94737.1"/>
    <property type="molecule type" value="Genomic_DNA"/>
</dbReference>
<feature type="domain" description="ABC transporter" evidence="4">
    <location>
        <begin position="5"/>
        <end position="236"/>
    </location>
</feature>
<dbReference type="SUPFAM" id="SSF52540">
    <property type="entry name" value="P-loop containing nucleoside triphosphate hydrolases"/>
    <property type="match status" value="1"/>
</dbReference>
<dbReference type="AlphaFoldDB" id="A0A1J5RG38"/>
<dbReference type="InterPro" id="IPR027417">
    <property type="entry name" value="P-loop_NTPase"/>
</dbReference>
<proteinExistence type="predicted"/>
<sequence length="266" mass="28886">MTEALYTDRLSRSFGELTVVDSLNLSIADGEVFGLLGRNGAGKSTLIKMLTTLLPATSGTARVGGFDIARQANEVRRLIGYVPQALSADGELTGYENLKVFAQLYDIPRSLREQRIREGLEFMGLADAAGKLVGTYSGGMIRRLEIAQSMLHRPKVLFLDEPTVGLDPVAREAVWAHLKQLRSSYGMTIFLTTHYMDEAEQLCSRLGILRRGRLVAQGTLSEIGASSGLGNVGLDPLFAHYTEDGSENEGGYGEAAKTRLTSQRLG</sequence>
<gene>
    <name evidence="5" type="primary">drrA_16</name>
    <name evidence="5" type="ORF">GALL_232910</name>
</gene>
<dbReference type="PANTHER" id="PTHR43582:SF2">
    <property type="entry name" value="LINEARMYCIN RESISTANCE ATP-BINDING PROTEIN LNRL"/>
    <property type="match status" value="1"/>
</dbReference>
<dbReference type="PANTHER" id="PTHR43582">
    <property type="entry name" value="LINEARMYCIN RESISTANCE ATP-BINDING PROTEIN LNRL"/>
    <property type="match status" value="1"/>
</dbReference>
<reference evidence="5" key="1">
    <citation type="submission" date="2016-10" db="EMBL/GenBank/DDBJ databases">
        <title>Sequence of Gallionella enrichment culture.</title>
        <authorList>
            <person name="Poehlein A."/>
            <person name="Muehling M."/>
            <person name="Daniel R."/>
        </authorList>
    </citation>
    <scope>NUCLEOTIDE SEQUENCE</scope>
</reference>
<dbReference type="Gene3D" id="3.40.50.300">
    <property type="entry name" value="P-loop containing nucleotide triphosphate hydrolases"/>
    <property type="match status" value="1"/>
</dbReference>
<evidence type="ECO:0000259" key="4">
    <source>
        <dbReference type="PROSITE" id="PS50893"/>
    </source>
</evidence>
<evidence type="ECO:0000256" key="3">
    <source>
        <dbReference type="SAM" id="MobiDB-lite"/>
    </source>
</evidence>
<dbReference type="InterPro" id="IPR017871">
    <property type="entry name" value="ABC_transporter-like_CS"/>
</dbReference>
<name>A0A1J5RG38_9ZZZZ</name>